<dbReference type="SUPFAM" id="SSF81383">
    <property type="entry name" value="F-box domain"/>
    <property type="match status" value="1"/>
</dbReference>
<dbReference type="InterPro" id="IPR036047">
    <property type="entry name" value="F-box-like_dom_sf"/>
</dbReference>
<dbReference type="EMBL" id="CP144752">
    <property type="protein sequence ID" value="WVZ88008.1"/>
    <property type="molecule type" value="Genomic_DNA"/>
</dbReference>
<proteinExistence type="predicted"/>
<dbReference type="Pfam" id="PF23622">
    <property type="entry name" value="LRR_At1g61320_AtMIF1"/>
    <property type="match status" value="1"/>
</dbReference>
<dbReference type="InterPro" id="IPR032675">
    <property type="entry name" value="LRR_dom_sf"/>
</dbReference>
<feature type="domain" description="At1g61320/AtMIF1 LRR" evidence="1">
    <location>
        <begin position="107"/>
        <end position="438"/>
    </location>
</feature>
<dbReference type="PANTHER" id="PTHR34145:SF48">
    <property type="entry name" value="OS01G0553400 PROTEIN"/>
    <property type="match status" value="1"/>
</dbReference>
<dbReference type="PANTHER" id="PTHR34145">
    <property type="entry name" value="OS02G0105600 PROTEIN"/>
    <property type="match status" value="1"/>
</dbReference>
<gene>
    <name evidence="2" type="ORF">U9M48_034570</name>
</gene>
<organism evidence="2 3">
    <name type="scientific">Paspalum notatum var. saurae</name>
    <dbReference type="NCBI Taxonomy" id="547442"/>
    <lineage>
        <taxon>Eukaryota</taxon>
        <taxon>Viridiplantae</taxon>
        <taxon>Streptophyta</taxon>
        <taxon>Embryophyta</taxon>
        <taxon>Tracheophyta</taxon>
        <taxon>Spermatophyta</taxon>
        <taxon>Magnoliopsida</taxon>
        <taxon>Liliopsida</taxon>
        <taxon>Poales</taxon>
        <taxon>Poaceae</taxon>
        <taxon>PACMAD clade</taxon>
        <taxon>Panicoideae</taxon>
        <taxon>Andropogonodae</taxon>
        <taxon>Paspaleae</taxon>
        <taxon>Paspalinae</taxon>
        <taxon>Paspalum</taxon>
    </lineage>
</organism>
<evidence type="ECO:0000313" key="2">
    <source>
        <dbReference type="EMBL" id="WVZ88008.1"/>
    </source>
</evidence>
<dbReference type="InterPro" id="IPR055357">
    <property type="entry name" value="LRR_At1g61320_AtMIF1"/>
</dbReference>
<evidence type="ECO:0000259" key="1">
    <source>
        <dbReference type="Pfam" id="PF23622"/>
    </source>
</evidence>
<dbReference type="AlphaFoldDB" id="A0AAQ3U9F2"/>
<name>A0AAQ3U9F2_PASNO</name>
<protein>
    <recommendedName>
        <fullName evidence="1">At1g61320/AtMIF1 LRR domain-containing protein</fullName>
    </recommendedName>
</protein>
<sequence>MSSISARRADMDNRNCPAKKKRRLTLGLQSLNFLSLPEDIVLRITAGITLKEAVRISAVCSNLRKAWIHHPNLDFDISTVLAKGNQCSGRYNRVMDIKRFIDTVNFILREHSGFAVNRLAVKFELHKEHANDIDGWVYFAIASKARVVVLNFSPYLGPYDNYYNFPGHLFNNQNSSHLQVLQLDRVTLDPNDLHGFSNLRTLSLERVLLLQDLQYLLLKCPVLERLSICLCPELHDLYAAEPLQQLKFLCVQYCDISKIDLHAPNLIAFEYRGNSNVFFALKECLKLQTATIAFHVAENIGYVFTEIPVVLPHVETLHVEVHVNTQIHGFAKAPLRFLYLRHFSMKIILAGAKRSGKNSILQLAYILEAAPFLVDLHLDMNCGSFCEYPPKRDVIADRRHHNLKQACIIGFNGNGGQVALVKYILRNAVQLERMVIDPGGKAVVQWMREHIGRISAKSELVPRDRKGVLTIL</sequence>
<evidence type="ECO:0000313" key="3">
    <source>
        <dbReference type="Proteomes" id="UP001341281"/>
    </source>
</evidence>
<reference evidence="2 3" key="1">
    <citation type="submission" date="2024-02" db="EMBL/GenBank/DDBJ databases">
        <title>High-quality chromosome-scale genome assembly of Pensacola bahiagrass (Paspalum notatum Flugge var. saurae).</title>
        <authorList>
            <person name="Vega J.M."/>
            <person name="Podio M."/>
            <person name="Orjuela J."/>
            <person name="Siena L.A."/>
            <person name="Pessino S.C."/>
            <person name="Combes M.C."/>
            <person name="Mariac C."/>
            <person name="Albertini E."/>
            <person name="Pupilli F."/>
            <person name="Ortiz J.P.A."/>
            <person name="Leblanc O."/>
        </authorList>
    </citation>
    <scope>NUCLEOTIDE SEQUENCE [LARGE SCALE GENOMIC DNA]</scope>
    <source>
        <strain evidence="2">R1</strain>
        <tissue evidence="2">Leaf</tissue>
    </source>
</reference>
<dbReference type="Proteomes" id="UP001341281">
    <property type="component" value="Chromosome 08"/>
</dbReference>
<accession>A0AAQ3U9F2</accession>
<dbReference type="InterPro" id="IPR053772">
    <property type="entry name" value="At1g61320/At1g61330-like"/>
</dbReference>
<keyword evidence="3" id="KW-1185">Reference proteome</keyword>
<dbReference type="SUPFAM" id="SSF52058">
    <property type="entry name" value="L domain-like"/>
    <property type="match status" value="1"/>
</dbReference>
<dbReference type="Gene3D" id="3.80.10.10">
    <property type="entry name" value="Ribonuclease Inhibitor"/>
    <property type="match status" value="1"/>
</dbReference>